<evidence type="ECO:0000256" key="1">
    <source>
        <dbReference type="SAM" id="MobiDB-lite"/>
    </source>
</evidence>
<evidence type="ECO:0000313" key="3">
    <source>
        <dbReference type="Proteomes" id="UP001196413"/>
    </source>
</evidence>
<dbReference type="Proteomes" id="UP001196413">
    <property type="component" value="Unassembled WGS sequence"/>
</dbReference>
<organism evidence="2 3">
    <name type="scientific">Parelaphostrongylus tenuis</name>
    <name type="common">Meningeal worm</name>
    <dbReference type="NCBI Taxonomy" id="148309"/>
    <lineage>
        <taxon>Eukaryota</taxon>
        <taxon>Metazoa</taxon>
        <taxon>Ecdysozoa</taxon>
        <taxon>Nematoda</taxon>
        <taxon>Chromadorea</taxon>
        <taxon>Rhabditida</taxon>
        <taxon>Rhabditina</taxon>
        <taxon>Rhabditomorpha</taxon>
        <taxon>Strongyloidea</taxon>
        <taxon>Metastrongylidae</taxon>
        <taxon>Parelaphostrongylus</taxon>
    </lineage>
</organism>
<feature type="compositionally biased region" description="Basic and acidic residues" evidence="1">
    <location>
        <begin position="64"/>
        <end position="78"/>
    </location>
</feature>
<gene>
    <name evidence="2" type="ORF">KIN20_029559</name>
</gene>
<feature type="compositionally biased region" description="Acidic residues" evidence="1">
    <location>
        <begin position="153"/>
        <end position="178"/>
    </location>
</feature>
<reference evidence="2" key="1">
    <citation type="submission" date="2021-06" db="EMBL/GenBank/DDBJ databases">
        <title>Parelaphostrongylus tenuis whole genome reference sequence.</title>
        <authorList>
            <person name="Garwood T.J."/>
            <person name="Larsen P.A."/>
            <person name="Fountain-Jones N.M."/>
            <person name="Garbe J.R."/>
            <person name="Macchietto M.G."/>
            <person name="Kania S.A."/>
            <person name="Gerhold R.W."/>
            <person name="Richards J.E."/>
            <person name="Wolf T.M."/>
        </authorList>
    </citation>
    <scope>NUCLEOTIDE SEQUENCE</scope>
    <source>
        <strain evidence="2">MNPRO001-30</strain>
        <tissue evidence="2">Meninges</tissue>
    </source>
</reference>
<comment type="caution">
    <text evidence="2">The sequence shown here is derived from an EMBL/GenBank/DDBJ whole genome shotgun (WGS) entry which is preliminary data.</text>
</comment>
<feature type="region of interest" description="Disordered" evidence="1">
    <location>
        <begin position="140"/>
        <end position="210"/>
    </location>
</feature>
<accession>A0AAD5R2L8</accession>
<protein>
    <submittedName>
        <fullName evidence="2">Uncharacterized protein</fullName>
    </submittedName>
</protein>
<feature type="region of interest" description="Disordered" evidence="1">
    <location>
        <begin position="57"/>
        <end position="78"/>
    </location>
</feature>
<evidence type="ECO:0000313" key="2">
    <source>
        <dbReference type="EMBL" id="KAJ1368432.1"/>
    </source>
</evidence>
<feature type="region of interest" description="Disordered" evidence="1">
    <location>
        <begin position="97"/>
        <end position="116"/>
    </location>
</feature>
<name>A0AAD5R2L8_PARTN</name>
<keyword evidence="3" id="KW-1185">Reference proteome</keyword>
<feature type="compositionally biased region" description="Acidic residues" evidence="1">
    <location>
        <begin position="193"/>
        <end position="208"/>
    </location>
</feature>
<dbReference type="AlphaFoldDB" id="A0AAD5R2L8"/>
<dbReference type="EMBL" id="JAHQIW010006187">
    <property type="protein sequence ID" value="KAJ1368432.1"/>
    <property type="molecule type" value="Genomic_DNA"/>
</dbReference>
<sequence length="286" mass="32326">MIYRLEDSVTLGLPSRTGMQWQPFKKKRKRMSDGLKVVRVEIHPRIPRSTKRVLVNGTAVESDSPSHRVPSEKLRRSDSDSKVNIFANVIKAKETVTSSSHANTEKTAVRSGKTTIKRKHPYSADVAEIDENGDNLEVLESEESYDSNRNVDDPNEISDGEYIEGNEEQSVRDDEEEDLIHAVANESVTSESVNDESDEDEGDSDDDSDRTIMVFDLEDVRNLYDRKDQKATVPHQIVYSGATLPPPPDFDTFPFTDNDSSITATRAFARMITPCNVQTFFRYLFV</sequence>
<proteinExistence type="predicted"/>